<comment type="caution">
    <text evidence="7">The sequence shown here is derived from an EMBL/GenBank/DDBJ whole genome shotgun (WGS) entry which is preliminary data.</text>
</comment>
<feature type="compositionally biased region" description="Low complexity" evidence="5">
    <location>
        <begin position="178"/>
        <end position="192"/>
    </location>
</feature>
<feature type="compositionally biased region" description="Low complexity" evidence="5">
    <location>
        <begin position="145"/>
        <end position="166"/>
    </location>
</feature>
<keyword evidence="8" id="KW-1185">Reference proteome</keyword>
<dbReference type="EMBL" id="SDMP01000017">
    <property type="protein sequence ID" value="RYR00244.1"/>
    <property type="molecule type" value="Genomic_DNA"/>
</dbReference>
<dbReference type="GO" id="GO:0005886">
    <property type="term" value="C:plasma membrane"/>
    <property type="evidence" value="ECO:0007669"/>
    <property type="project" value="UniProtKB-SubCell"/>
</dbReference>
<evidence type="ECO:0000313" key="7">
    <source>
        <dbReference type="EMBL" id="RYR00244.1"/>
    </source>
</evidence>
<dbReference type="PANTHER" id="PTHR43670">
    <property type="entry name" value="HEAT SHOCK PROTEIN 26"/>
    <property type="match status" value="1"/>
</dbReference>
<feature type="compositionally biased region" description="Basic and acidic residues" evidence="5">
    <location>
        <begin position="232"/>
        <end position="248"/>
    </location>
</feature>
<evidence type="ECO:0000313" key="8">
    <source>
        <dbReference type="Proteomes" id="UP000289738"/>
    </source>
</evidence>
<keyword evidence="3" id="KW-0611">Plant defense</keyword>
<feature type="region of interest" description="Disordered" evidence="5">
    <location>
        <begin position="145"/>
        <end position="267"/>
    </location>
</feature>
<evidence type="ECO:0000256" key="1">
    <source>
        <dbReference type="ARBA" id="ARBA00004162"/>
    </source>
</evidence>
<feature type="compositionally biased region" description="Pro residues" evidence="5">
    <location>
        <begin position="167"/>
        <end position="177"/>
    </location>
</feature>
<dbReference type="Gene3D" id="2.60.40.790">
    <property type="match status" value="1"/>
</dbReference>
<dbReference type="PANTHER" id="PTHR43670:SF114">
    <property type="entry name" value="OS05G0592000 PROTEIN"/>
    <property type="match status" value="1"/>
</dbReference>
<keyword evidence="2" id="KW-1003">Cell membrane</keyword>
<dbReference type="PROSITE" id="PS01031">
    <property type="entry name" value="SHSP"/>
    <property type="match status" value="1"/>
</dbReference>
<dbReference type="SUPFAM" id="SSF49764">
    <property type="entry name" value="HSP20-like chaperones"/>
    <property type="match status" value="1"/>
</dbReference>
<dbReference type="AlphaFoldDB" id="A0A444YE86"/>
<evidence type="ECO:0000259" key="6">
    <source>
        <dbReference type="PROSITE" id="PS01031"/>
    </source>
</evidence>
<keyword evidence="2" id="KW-0472">Membrane</keyword>
<comment type="similarity">
    <text evidence="4">Belongs to the small heat shock protein (HSP20) family.</text>
</comment>
<dbReference type="InterPro" id="IPR002068">
    <property type="entry name" value="A-crystallin/Hsp20_dom"/>
</dbReference>
<evidence type="ECO:0000256" key="4">
    <source>
        <dbReference type="PROSITE-ProRule" id="PRU00285"/>
    </source>
</evidence>
<name>A0A444YE86_ARAHY</name>
<dbReference type="CDD" id="cd06464">
    <property type="entry name" value="ACD_sHsps-like"/>
    <property type="match status" value="1"/>
</dbReference>
<evidence type="ECO:0000256" key="5">
    <source>
        <dbReference type="SAM" id="MobiDB-lite"/>
    </source>
</evidence>
<reference evidence="7 8" key="1">
    <citation type="submission" date="2019-01" db="EMBL/GenBank/DDBJ databases">
        <title>Sequencing of cultivated peanut Arachis hypogaea provides insights into genome evolution and oil improvement.</title>
        <authorList>
            <person name="Chen X."/>
        </authorList>
    </citation>
    <scope>NUCLEOTIDE SEQUENCE [LARGE SCALE GENOMIC DNA]</scope>
    <source>
        <strain evidence="8">cv. Fuhuasheng</strain>
        <tissue evidence="7">Leaves</tissue>
    </source>
</reference>
<dbReference type="Proteomes" id="UP000289738">
    <property type="component" value="Chromosome B07"/>
</dbReference>
<evidence type="ECO:0000256" key="3">
    <source>
        <dbReference type="ARBA" id="ARBA00022821"/>
    </source>
</evidence>
<protein>
    <recommendedName>
        <fullName evidence="6">SHSP domain-containing protein</fullName>
    </recommendedName>
</protein>
<dbReference type="GO" id="GO:0006952">
    <property type="term" value="P:defense response"/>
    <property type="evidence" value="ECO:0007669"/>
    <property type="project" value="UniProtKB-KW"/>
</dbReference>
<evidence type="ECO:0000256" key="2">
    <source>
        <dbReference type="ARBA" id="ARBA00022475"/>
    </source>
</evidence>
<dbReference type="InterPro" id="IPR008978">
    <property type="entry name" value="HSP20-like_chaperone"/>
</dbReference>
<comment type="subcellular location">
    <subcellularLocation>
        <location evidence="1">Cell membrane</location>
        <topology evidence="1">Single-pass membrane protein</topology>
    </subcellularLocation>
</comment>
<accession>A0A444YE86</accession>
<feature type="compositionally biased region" description="Low complexity" evidence="5">
    <location>
        <begin position="213"/>
        <end position="226"/>
    </location>
</feature>
<sequence>MFPSVDCIYILPKKKNCFRLYLLIGFKKEQSRVEITSNGLLRLSGERKIGEVIKIRRFEKELAIPSDTDTKSINTKFLNDILYVKLPRVITTSVKPSQQPPPTPNPQQQIIHFEYKVPDYEYVMKERVMDKEPLQIKPIILRVKPAPTTETGPQQQPQSKPEAPATAPNPTPAPPAVAGPQQQPQPQLQSKPEAPIAPYQDQEKQRVMDEEAPAPASASAPIQAQAPPLPSLKKEKEKEKGQKEEEKTNNNNNARKVGNNERRQEATMPSRVMEMKGVTGEVIGERLSTVSEKSQEHGNGVYRSVEDLKKHKTRTNLGVLFFIIKGYVKIHGISPPTSTAASLPNSQLSVKNQTVTAKRRIAPISTTAWTNTRRNKWMKNRRKKQKQKKTMTMAKTMKGNKLDLLLGNFRESLSPISARSMLASPLPKPFRNRFSSFSYF</sequence>
<proteinExistence type="inferred from homology"/>
<dbReference type="GO" id="GO:0034605">
    <property type="term" value="P:cellular response to heat"/>
    <property type="evidence" value="ECO:0007669"/>
    <property type="project" value="TreeGrafter"/>
</dbReference>
<organism evidence="7 8">
    <name type="scientific">Arachis hypogaea</name>
    <name type="common">Peanut</name>
    <dbReference type="NCBI Taxonomy" id="3818"/>
    <lineage>
        <taxon>Eukaryota</taxon>
        <taxon>Viridiplantae</taxon>
        <taxon>Streptophyta</taxon>
        <taxon>Embryophyta</taxon>
        <taxon>Tracheophyta</taxon>
        <taxon>Spermatophyta</taxon>
        <taxon>Magnoliopsida</taxon>
        <taxon>eudicotyledons</taxon>
        <taxon>Gunneridae</taxon>
        <taxon>Pentapetalae</taxon>
        <taxon>rosids</taxon>
        <taxon>fabids</taxon>
        <taxon>Fabales</taxon>
        <taxon>Fabaceae</taxon>
        <taxon>Papilionoideae</taxon>
        <taxon>50 kb inversion clade</taxon>
        <taxon>dalbergioids sensu lato</taxon>
        <taxon>Dalbergieae</taxon>
        <taxon>Pterocarpus clade</taxon>
        <taxon>Arachis</taxon>
    </lineage>
</organism>
<dbReference type="STRING" id="3818.A0A444YE86"/>
<gene>
    <name evidence="7" type="ORF">Ahy_B07g088350</name>
</gene>
<feature type="domain" description="SHSP" evidence="6">
    <location>
        <begin position="1"/>
        <end position="103"/>
    </location>
</feature>